<comment type="caution">
    <text evidence="5">The sequence shown here is derived from an EMBL/GenBank/DDBJ whole genome shotgun (WGS) entry which is preliminary data.</text>
</comment>
<accession>A0A2M8EKP8</accession>
<keyword evidence="1" id="KW-0489">Methyltransferase</keyword>
<dbReference type="Pfam" id="PF14251">
    <property type="entry name" value="PterinBD-DUF4346"/>
    <property type="match status" value="1"/>
</dbReference>
<evidence type="ECO:0000259" key="3">
    <source>
        <dbReference type="Pfam" id="PF00303"/>
    </source>
</evidence>
<sequence length="524" mass="60082">MSWPIYFKDRLTISNPNSGVAIATLWTPKETLEKLVDPDDFYIAGQLYTKKGINYVLRNILANPTITKLYLIGSDLMGSGEAFLRFMKNGVDDDYKVIGDDIAKIEKEIPREAIEAFRKNVEVIDMIGVEKLRGMRVAPAAAGATLSWRSPEVFPDPPKADVQNYPSEIDSTKIRRPTIAETYTSILKHISMFGLQSEAVISYVSDTSKTMKEMLNLTAVVTDEDPENWNVPEYLPFSKEDLEKYFKGFFDPDLHTEDYTYGERLFNFAHLEINALKEIYPWLKLERFDEFFTNGGFDQVAISIVRKLKGFKYDKGAIALLANPFTDVFPKRPPTKTPCLFLIQCQIYEGKLTLTAYFRSNDMYNAWPLNAFALRKIQSKIANELNVEMGALITISNMAHIYEHNYQDAKELYEKNDKGYCEWDPRGNLSVMVEGNDIVVRWMTPRGNEEIKEWRIDGKKRNAARLLSFEIENGLALSTLGNALYIGRQLERAETAIKLGLKFTQDNHLEFDTIKTWKTKKKTN</sequence>
<dbReference type="GO" id="GO:0032259">
    <property type="term" value="P:methylation"/>
    <property type="evidence" value="ECO:0007669"/>
    <property type="project" value="UniProtKB-KW"/>
</dbReference>
<dbReference type="InterPro" id="IPR036926">
    <property type="entry name" value="Thymidate_synth/dCMP_Mease_sf"/>
</dbReference>
<evidence type="ECO:0000259" key="4">
    <source>
        <dbReference type="Pfam" id="PF14251"/>
    </source>
</evidence>
<gene>
    <name evidence="5" type="ORF">CO058_04120</name>
</gene>
<name>A0A2M8EKP8_UNCKA</name>
<dbReference type="Pfam" id="PF04208">
    <property type="entry name" value="MtrA"/>
    <property type="match status" value="1"/>
</dbReference>
<keyword evidence="2" id="KW-0808">Transferase</keyword>
<feature type="domain" description="Thymidylate synthase/dCMP hydroxymethylase" evidence="3">
    <location>
        <begin position="260"/>
        <end position="417"/>
    </location>
</feature>
<dbReference type="EMBL" id="PFSJ01000030">
    <property type="protein sequence ID" value="PJC23322.1"/>
    <property type="molecule type" value="Genomic_DNA"/>
</dbReference>
<dbReference type="GO" id="GO:0005829">
    <property type="term" value="C:cytosol"/>
    <property type="evidence" value="ECO:0007669"/>
    <property type="project" value="TreeGrafter"/>
</dbReference>
<dbReference type="InterPro" id="IPR025595">
    <property type="entry name" value="PterinBD-DUF4346"/>
</dbReference>
<protein>
    <submittedName>
        <fullName evidence="5">Uncharacterized protein</fullName>
    </submittedName>
</protein>
<dbReference type="InterPro" id="IPR045097">
    <property type="entry name" value="Thymidate_synth/dCMP_Mease"/>
</dbReference>
<dbReference type="InterPro" id="IPR030688">
    <property type="entry name" value="MeTrfase_MtrA/MtxA"/>
</dbReference>
<dbReference type="Gene3D" id="3.30.572.10">
    <property type="entry name" value="Thymidylate synthase/dCMP hydroxymethylase domain"/>
    <property type="match status" value="1"/>
</dbReference>
<dbReference type="GO" id="GO:0006231">
    <property type="term" value="P:dTMP biosynthetic process"/>
    <property type="evidence" value="ECO:0007669"/>
    <property type="project" value="TreeGrafter"/>
</dbReference>
<dbReference type="InterPro" id="IPR023451">
    <property type="entry name" value="Thymidate_synth/dCMP_Mease_dom"/>
</dbReference>
<dbReference type="PANTHER" id="PTHR11548:SF1">
    <property type="entry name" value="THYMIDYLATE SYNTHASE 1"/>
    <property type="match status" value="1"/>
</dbReference>
<evidence type="ECO:0000313" key="6">
    <source>
        <dbReference type="Proteomes" id="UP000229756"/>
    </source>
</evidence>
<organism evidence="5 6">
    <name type="scientific">candidate division WWE3 bacterium CG_4_9_14_0_2_um_filter_35_11</name>
    <dbReference type="NCBI Taxonomy" id="1975077"/>
    <lineage>
        <taxon>Bacteria</taxon>
        <taxon>Katanobacteria</taxon>
    </lineage>
</organism>
<proteinExistence type="predicted"/>
<dbReference type="Pfam" id="PF00303">
    <property type="entry name" value="Thymidylat_synt"/>
    <property type="match status" value="1"/>
</dbReference>
<reference evidence="6" key="1">
    <citation type="submission" date="2017-09" db="EMBL/GenBank/DDBJ databases">
        <title>Depth-based differentiation of microbial function through sediment-hosted aquifers and enrichment of novel symbionts in the deep terrestrial subsurface.</title>
        <authorList>
            <person name="Probst A.J."/>
            <person name="Ladd B."/>
            <person name="Jarett J.K."/>
            <person name="Geller-Mcgrath D.E."/>
            <person name="Sieber C.M.K."/>
            <person name="Emerson J.B."/>
            <person name="Anantharaman K."/>
            <person name="Thomas B.C."/>
            <person name="Malmstrom R."/>
            <person name="Stieglmeier M."/>
            <person name="Klingl A."/>
            <person name="Woyke T."/>
            <person name="Ryan C.M."/>
            <person name="Banfield J.F."/>
        </authorList>
    </citation>
    <scope>NUCLEOTIDE SEQUENCE [LARGE SCALE GENOMIC DNA]</scope>
</reference>
<dbReference type="AlphaFoldDB" id="A0A2M8EKP8"/>
<dbReference type="GO" id="GO:0004799">
    <property type="term" value="F:thymidylate synthase activity"/>
    <property type="evidence" value="ECO:0007669"/>
    <property type="project" value="TreeGrafter"/>
</dbReference>
<evidence type="ECO:0000256" key="2">
    <source>
        <dbReference type="ARBA" id="ARBA00022679"/>
    </source>
</evidence>
<evidence type="ECO:0000256" key="1">
    <source>
        <dbReference type="ARBA" id="ARBA00022603"/>
    </source>
</evidence>
<dbReference type="Proteomes" id="UP000229756">
    <property type="component" value="Unassembled WGS sequence"/>
</dbReference>
<evidence type="ECO:0000313" key="5">
    <source>
        <dbReference type="EMBL" id="PJC23322.1"/>
    </source>
</evidence>
<dbReference type="SUPFAM" id="SSF55831">
    <property type="entry name" value="Thymidylate synthase/dCMP hydroxymethylase"/>
    <property type="match status" value="1"/>
</dbReference>
<dbReference type="PANTHER" id="PTHR11548">
    <property type="entry name" value="THYMIDYLATE SYNTHASE 1"/>
    <property type="match status" value="1"/>
</dbReference>
<feature type="domain" description="DUF4346" evidence="4">
    <location>
        <begin position="424"/>
        <end position="506"/>
    </location>
</feature>